<comment type="caution">
    <text evidence="3">The sequence shown here is derived from an EMBL/GenBank/DDBJ whole genome shotgun (WGS) entry which is preliminary data.</text>
</comment>
<keyword evidence="4" id="KW-1185">Reference proteome</keyword>
<keyword evidence="1" id="KW-0812">Transmembrane</keyword>
<sequence>MVAQLAQKFGIAVFGITSVFVSTAVITGSYISKAQAANVNLVKNGSFTVDSLLNPNDLTRNNPFITDWKNSESDEDFYTTYLDNYTVDDAENNSLSVRFGASDGFTRISQILNTKKNKEYQLTYYLANVDEDNNNIFRTYVDGQLIDEKINLPFQGFTEYTYNFVATSKHTKLKFASQQGSAWYNLDNISVFRVHDEDQQRIALASVEPVPEPPITGGIAVLGLMAIWLKKKRLAISVKPSR</sequence>
<dbReference type="Pfam" id="PF04862">
    <property type="entry name" value="DUF642"/>
    <property type="match status" value="1"/>
</dbReference>
<dbReference type="EMBL" id="LXQD01000328">
    <property type="protein sequence ID" value="RCJ22004.1"/>
    <property type="molecule type" value="Genomic_DNA"/>
</dbReference>
<evidence type="ECO:0000313" key="4">
    <source>
        <dbReference type="Proteomes" id="UP000252107"/>
    </source>
</evidence>
<feature type="transmembrane region" description="Helical" evidence="1">
    <location>
        <begin position="9"/>
        <end position="31"/>
    </location>
</feature>
<dbReference type="InterPro" id="IPR006946">
    <property type="entry name" value="DGR2-like_dom"/>
</dbReference>
<protein>
    <recommendedName>
        <fullName evidence="2">DUF642 domain-containing protein</fullName>
    </recommendedName>
</protein>
<dbReference type="NCBIfam" id="TIGR02595">
    <property type="entry name" value="PEP_CTERM"/>
    <property type="match status" value="1"/>
</dbReference>
<name>A0A367QFL8_9NOSO</name>
<proteinExistence type="predicted"/>
<reference evidence="3" key="1">
    <citation type="submission" date="2016-04" db="EMBL/GenBank/DDBJ databases">
        <authorList>
            <person name="Tabuchi Yagui T.R."/>
        </authorList>
    </citation>
    <scope>NUCLEOTIDE SEQUENCE [LARGE SCALE GENOMIC DNA]</scope>
    <source>
        <strain evidence="3">NIES-26</strain>
    </source>
</reference>
<feature type="domain" description="DUF642" evidence="2">
    <location>
        <begin position="41"/>
        <end position="180"/>
    </location>
</feature>
<organism evidence="3 4">
    <name type="scientific">Nostoc minutum NIES-26</name>
    <dbReference type="NCBI Taxonomy" id="1844469"/>
    <lineage>
        <taxon>Bacteria</taxon>
        <taxon>Bacillati</taxon>
        <taxon>Cyanobacteriota</taxon>
        <taxon>Cyanophyceae</taxon>
        <taxon>Nostocales</taxon>
        <taxon>Nostocaceae</taxon>
        <taxon>Nostoc</taxon>
    </lineage>
</organism>
<gene>
    <name evidence="3" type="ORF">A6770_05105</name>
</gene>
<dbReference type="AlphaFoldDB" id="A0A367QFL8"/>
<keyword evidence="1" id="KW-1133">Transmembrane helix</keyword>
<dbReference type="Proteomes" id="UP000252107">
    <property type="component" value="Unassembled WGS sequence"/>
</dbReference>
<evidence type="ECO:0000259" key="2">
    <source>
        <dbReference type="Pfam" id="PF04862"/>
    </source>
</evidence>
<accession>A0A367QFL8</accession>
<evidence type="ECO:0000313" key="3">
    <source>
        <dbReference type="EMBL" id="RCJ22004.1"/>
    </source>
</evidence>
<evidence type="ECO:0000256" key="1">
    <source>
        <dbReference type="SAM" id="Phobius"/>
    </source>
</evidence>
<dbReference type="Gene3D" id="2.60.120.260">
    <property type="entry name" value="Galactose-binding domain-like"/>
    <property type="match status" value="1"/>
</dbReference>
<keyword evidence="1" id="KW-0472">Membrane</keyword>
<dbReference type="InterPro" id="IPR013424">
    <property type="entry name" value="Ice-binding_C"/>
</dbReference>